<evidence type="ECO:0000313" key="3">
    <source>
        <dbReference type="EMBL" id="KUJ14431.1"/>
    </source>
</evidence>
<feature type="compositionally biased region" description="Polar residues" evidence="1">
    <location>
        <begin position="16"/>
        <end position="27"/>
    </location>
</feature>
<dbReference type="GeneID" id="28828316"/>
<gene>
    <name evidence="3" type="ORF">LY89DRAFT_720739</name>
</gene>
<dbReference type="KEGG" id="psco:LY89DRAFT_720739"/>
<keyword evidence="2" id="KW-1133">Transmembrane helix</keyword>
<dbReference type="Gene3D" id="2.120.10.70">
    <property type="entry name" value="Fucose-specific lectin"/>
    <property type="match status" value="1"/>
</dbReference>
<evidence type="ECO:0000313" key="4">
    <source>
        <dbReference type="Proteomes" id="UP000070700"/>
    </source>
</evidence>
<feature type="compositionally biased region" description="Polar residues" evidence="1">
    <location>
        <begin position="56"/>
        <end position="67"/>
    </location>
</feature>
<dbReference type="AlphaFoldDB" id="A0A194X2M1"/>
<name>A0A194X2M1_MOLSC</name>
<dbReference type="EMBL" id="KQ947420">
    <property type="protein sequence ID" value="KUJ14431.1"/>
    <property type="molecule type" value="Genomic_DNA"/>
</dbReference>
<sequence>MSFNSNAVFQEHHDPSSSPNMSVNQSNSHISAQHLQDHEQYPTLIPRRPVPGSGAFSDSTRTYSNLEHNPPSDLEVANRNVPAQQYSNHDIKSPLYGSPPIGFHGPDQSTPNNDRRICGLGVKWFWLLLALLLLVIAGAVGGGVGGSVASKDSKKSAATSATTSASSSQSTSATSTSSSSTSAAGTSSSTPLPTTSLKLNSIAATYTTDETTKSSTDRLALLYQDATTNEIVYRLLHESSLVSMAFQPPQLLPVSIQPKALSPMTAYATIDSSATTTIYSYYMDSSDQIIECVLLCPNSSSLTSSTCSISSNTMISTGWTAPSSTSDLTIVNTYEGPRLYYQNSTGYLQEGFQHTSGSAWTGDKPGTLLMRDGTSLSTFMNTVASDLMFGVVYFDPSGNLKVYNNTDPGSWNTPYTILEATTGLNSSLPFGASYEPATADSSGGYLRVEMVSSNNIINETFTNSGQWTEISQTPWSQLTSVDVGSGFSVVSWLGNVRIFYVSTGIVHVAVLSSITGSPQWTQGTINGS</sequence>
<feature type="region of interest" description="Disordered" evidence="1">
    <location>
        <begin position="160"/>
        <end position="192"/>
    </location>
</feature>
<dbReference type="Proteomes" id="UP000070700">
    <property type="component" value="Unassembled WGS sequence"/>
</dbReference>
<feature type="region of interest" description="Disordered" evidence="1">
    <location>
        <begin position="1"/>
        <end position="27"/>
    </location>
</feature>
<protein>
    <recommendedName>
        <fullName evidence="5">Fucose-specific lectin</fullName>
    </recommendedName>
</protein>
<dbReference type="RefSeq" id="XP_018068786.1">
    <property type="nucleotide sequence ID" value="XM_018218590.1"/>
</dbReference>
<keyword evidence="2" id="KW-0472">Membrane</keyword>
<accession>A0A194X2M1</accession>
<evidence type="ECO:0000256" key="2">
    <source>
        <dbReference type="SAM" id="Phobius"/>
    </source>
</evidence>
<evidence type="ECO:0000256" key="1">
    <source>
        <dbReference type="SAM" id="MobiDB-lite"/>
    </source>
</evidence>
<organism evidence="3 4">
    <name type="scientific">Mollisia scopiformis</name>
    <name type="common">Conifer needle endophyte fungus</name>
    <name type="synonym">Phialocephala scopiformis</name>
    <dbReference type="NCBI Taxonomy" id="149040"/>
    <lineage>
        <taxon>Eukaryota</taxon>
        <taxon>Fungi</taxon>
        <taxon>Dikarya</taxon>
        <taxon>Ascomycota</taxon>
        <taxon>Pezizomycotina</taxon>
        <taxon>Leotiomycetes</taxon>
        <taxon>Helotiales</taxon>
        <taxon>Mollisiaceae</taxon>
        <taxon>Mollisia</taxon>
    </lineage>
</organism>
<reference evidence="3 4" key="1">
    <citation type="submission" date="2015-10" db="EMBL/GenBank/DDBJ databases">
        <title>Full genome of DAOMC 229536 Phialocephala scopiformis, a fungal endophyte of spruce producing the potent anti-insectan compound rugulosin.</title>
        <authorList>
            <consortium name="DOE Joint Genome Institute"/>
            <person name="Walker A.K."/>
            <person name="Frasz S.L."/>
            <person name="Seifert K.A."/>
            <person name="Miller J.D."/>
            <person name="Mondo S.J."/>
            <person name="Labutti K."/>
            <person name="Lipzen A."/>
            <person name="Dockter R."/>
            <person name="Kennedy M."/>
            <person name="Grigoriev I.V."/>
            <person name="Spatafora J.W."/>
        </authorList>
    </citation>
    <scope>NUCLEOTIDE SEQUENCE [LARGE SCALE GENOMIC DNA]</scope>
    <source>
        <strain evidence="3 4">CBS 120377</strain>
    </source>
</reference>
<dbReference type="SUPFAM" id="SSF89372">
    <property type="entry name" value="Fucose-specific lectin"/>
    <property type="match status" value="1"/>
</dbReference>
<proteinExistence type="predicted"/>
<keyword evidence="2" id="KW-0812">Transmembrane</keyword>
<keyword evidence="4" id="KW-1185">Reference proteome</keyword>
<feature type="region of interest" description="Disordered" evidence="1">
    <location>
        <begin position="43"/>
        <end position="75"/>
    </location>
</feature>
<dbReference type="InParanoid" id="A0A194X2M1"/>
<evidence type="ECO:0008006" key="5">
    <source>
        <dbReference type="Google" id="ProtNLM"/>
    </source>
</evidence>
<feature type="transmembrane region" description="Helical" evidence="2">
    <location>
        <begin position="124"/>
        <end position="145"/>
    </location>
</feature>
<feature type="region of interest" description="Disordered" evidence="1">
    <location>
        <begin position="89"/>
        <end position="110"/>
    </location>
</feature>